<name>A0A6C0BNT5_9ZZZZ</name>
<dbReference type="AlphaFoldDB" id="A0A6C0BNT5"/>
<evidence type="ECO:0000313" key="1">
    <source>
        <dbReference type="EMBL" id="QHS93866.1"/>
    </source>
</evidence>
<accession>A0A6C0BNT5</accession>
<sequence length="104" mass="12113">MTDNYLDQEIRKQIDIIVMKALQLPLARWLEESRAAGYKGIFWFKWQGVRPGDLRAIFPSLVDEYIDDGYELKIHNNHNVTVTQKGSGPQEIFPLLRAVLHPYD</sequence>
<protein>
    <submittedName>
        <fullName evidence="1">Uncharacterized protein</fullName>
    </submittedName>
</protein>
<organism evidence="1">
    <name type="scientific">viral metagenome</name>
    <dbReference type="NCBI Taxonomy" id="1070528"/>
    <lineage>
        <taxon>unclassified sequences</taxon>
        <taxon>metagenomes</taxon>
        <taxon>organismal metagenomes</taxon>
    </lineage>
</organism>
<reference evidence="1" key="1">
    <citation type="journal article" date="2020" name="Nature">
        <title>Giant virus diversity and host interactions through global metagenomics.</title>
        <authorList>
            <person name="Schulz F."/>
            <person name="Roux S."/>
            <person name="Paez-Espino D."/>
            <person name="Jungbluth S."/>
            <person name="Walsh D.A."/>
            <person name="Denef V.J."/>
            <person name="McMahon K.D."/>
            <person name="Konstantinidis K.T."/>
            <person name="Eloe-Fadrosh E.A."/>
            <person name="Kyrpides N.C."/>
            <person name="Woyke T."/>
        </authorList>
    </citation>
    <scope>NUCLEOTIDE SEQUENCE</scope>
    <source>
        <strain evidence="1">GVMAG-M-3300018080-19</strain>
    </source>
</reference>
<proteinExistence type="predicted"/>
<dbReference type="EMBL" id="MN739210">
    <property type="protein sequence ID" value="QHS93866.1"/>
    <property type="molecule type" value="Genomic_DNA"/>
</dbReference>